<name>A0ABQ9VR47_SAGOE</name>
<gene>
    <name evidence="2" type="ORF">P7K49_011600</name>
</gene>
<dbReference type="EMBL" id="JASSZA010000005">
    <property type="protein sequence ID" value="KAK2111854.1"/>
    <property type="molecule type" value="Genomic_DNA"/>
</dbReference>
<dbReference type="Proteomes" id="UP001266305">
    <property type="component" value="Unassembled WGS sequence"/>
</dbReference>
<keyword evidence="3" id="KW-1185">Reference proteome</keyword>
<evidence type="ECO:0000313" key="3">
    <source>
        <dbReference type="Proteomes" id="UP001266305"/>
    </source>
</evidence>
<protein>
    <submittedName>
        <fullName evidence="2">Uncharacterized protein</fullName>
    </submittedName>
</protein>
<evidence type="ECO:0000313" key="2">
    <source>
        <dbReference type="EMBL" id="KAK2111854.1"/>
    </source>
</evidence>
<comment type="caution">
    <text evidence="2">The sequence shown here is derived from an EMBL/GenBank/DDBJ whole genome shotgun (WGS) entry which is preliminary data.</text>
</comment>
<reference evidence="2 3" key="1">
    <citation type="submission" date="2023-05" db="EMBL/GenBank/DDBJ databases">
        <title>B98-5 Cell Line De Novo Hybrid Assembly: An Optical Mapping Approach.</title>
        <authorList>
            <person name="Kananen K."/>
            <person name="Auerbach J.A."/>
            <person name="Kautto E."/>
            <person name="Blachly J.S."/>
        </authorList>
    </citation>
    <scope>NUCLEOTIDE SEQUENCE [LARGE SCALE GENOMIC DNA]</scope>
    <source>
        <strain evidence="2">B95-8</strain>
        <tissue evidence="2">Cell line</tissue>
    </source>
</reference>
<organism evidence="2 3">
    <name type="scientific">Saguinus oedipus</name>
    <name type="common">Cotton-top tamarin</name>
    <name type="synonym">Oedipomidas oedipus</name>
    <dbReference type="NCBI Taxonomy" id="9490"/>
    <lineage>
        <taxon>Eukaryota</taxon>
        <taxon>Metazoa</taxon>
        <taxon>Chordata</taxon>
        <taxon>Craniata</taxon>
        <taxon>Vertebrata</taxon>
        <taxon>Euteleostomi</taxon>
        <taxon>Mammalia</taxon>
        <taxon>Eutheria</taxon>
        <taxon>Euarchontoglires</taxon>
        <taxon>Primates</taxon>
        <taxon>Haplorrhini</taxon>
        <taxon>Platyrrhini</taxon>
        <taxon>Cebidae</taxon>
        <taxon>Callitrichinae</taxon>
        <taxon>Saguinus</taxon>
    </lineage>
</organism>
<feature type="compositionally biased region" description="Basic and acidic residues" evidence="1">
    <location>
        <begin position="1"/>
        <end position="13"/>
    </location>
</feature>
<accession>A0ABQ9VR47</accession>
<proteinExistence type="predicted"/>
<feature type="region of interest" description="Disordered" evidence="1">
    <location>
        <begin position="1"/>
        <end position="20"/>
    </location>
</feature>
<evidence type="ECO:0000256" key="1">
    <source>
        <dbReference type="SAM" id="MobiDB-lite"/>
    </source>
</evidence>
<sequence length="153" mass="15757">MAREMLPAGEHHQNAASPLKTCDGERGAGGLCGDGKGVPSNTGPDVLSVSLPLMESDFYRPKGSSQAHFCPWREEFLGVLPGIPALRQLSPPCVFGGGPGLGVLSSSPGDALGSQHCEEPPQEASAPACFEGACGFSRVAMGPARYHHGLDAC</sequence>